<name>A0ABU5ZQQ0_9FLAO</name>
<dbReference type="Gene3D" id="1.20.5.1930">
    <property type="match status" value="1"/>
</dbReference>
<keyword evidence="5" id="KW-0547">Nucleotide-binding</keyword>
<evidence type="ECO:0000313" key="14">
    <source>
        <dbReference type="Proteomes" id="UP001327027"/>
    </source>
</evidence>
<keyword evidence="11" id="KW-0472">Membrane</keyword>
<reference evidence="13 14" key="1">
    <citation type="journal article" date="2013" name="Int. J. Syst. Evol. Microbiol.">
        <title>Aquimarina gracilis sp. nov., isolated from the gut microflora of a mussel, Mytilus coruscus, and emended description of Aquimarina spongiae.</title>
        <authorList>
            <person name="Park S.C."/>
            <person name="Choe H.N."/>
            <person name="Baik K.S."/>
            <person name="Seong C.N."/>
        </authorList>
    </citation>
    <scope>NUCLEOTIDE SEQUENCE [LARGE SCALE GENOMIC DNA]</scope>
    <source>
        <strain evidence="13 14">PSC32</strain>
    </source>
</reference>
<proteinExistence type="predicted"/>
<dbReference type="Pfam" id="PF02518">
    <property type="entry name" value="HATPase_c"/>
    <property type="match status" value="1"/>
</dbReference>
<protein>
    <recommendedName>
        <fullName evidence="2">histidine kinase</fullName>
        <ecNumber evidence="2">2.7.13.3</ecNumber>
    </recommendedName>
</protein>
<feature type="repeat" description="TPR" evidence="9">
    <location>
        <begin position="160"/>
        <end position="193"/>
    </location>
</feature>
<dbReference type="InterPro" id="IPR005467">
    <property type="entry name" value="His_kinase_dom"/>
</dbReference>
<dbReference type="InterPro" id="IPR003594">
    <property type="entry name" value="HATPase_dom"/>
</dbReference>
<dbReference type="InterPro" id="IPR011990">
    <property type="entry name" value="TPR-like_helical_dom_sf"/>
</dbReference>
<dbReference type="SUPFAM" id="SSF48452">
    <property type="entry name" value="TPR-like"/>
    <property type="match status" value="2"/>
</dbReference>
<comment type="caution">
    <text evidence="13">The sequence shown here is derived from an EMBL/GenBank/DDBJ whole genome shotgun (WGS) entry which is preliminary data.</text>
</comment>
<dbReference type="InterPro" id="IPR050482">
    <property type="entry name" value="Sensor_HK_TwoCompSys"/>
</dbReference>
<dbReference type="PROSITE" id="PS50109">
    <property type="entry name" value="HIS_KIN"/>
    <property type="match status" value="1"/>
</dbReference>
<accession>A0ABU5ZQQ0</accession>
<keyword evidence="8" id="KW-0902">Two-component regulatory system</keyword>
<keyword evidence="14" id="KW-1185">Reference proteome</keyword>
<keyword evidence="11" id="KW-1133">Transmembrane helix</keyword>
<evidence type="ECO:0000256" key="9">
    <source>
        <dbReference type="PROSITE-ProRule" id="PRU00339"/>
    </source>
</evidence>
<dbReference type="RefSeq" id="WP_324177961.1">
    <property type="nucleotide sequence ID" value="NZ_BAABAW010000001.1"/>
</dbReference>
<feature type="domain" description="Histidine kinase" evidence="12">
    <location>
        <begin position="549"/>
        <end position="634"/>
    </location>
</feature>
<evidence type="ECO:0000256" key="3">
    <source>
        <dbReference type="ARBA" id="ARBA00022553"/>
    </source>
</evidence>
<feature type="coiled-coil region" evidence="10">
    <location>
        <begin position="355"/>
        <end position="389"/>
    </location>
</feature>
<evidence type="ECO:0000256" key="10">
    <source>
        <dbReference type="SAM" id="Coils"/>
    </source>
</evidence>
<evidence type="ECO:0000256" key="2">
    <source>
        <dbReference type="ARBA" id="ARBA00012438"/>
    </source>
</evidence>
<evidence type="ECO:0000256" key="7">
    <source>
        <dbReference type="ARBA" id="ARBA00022840"/>
    </source>
</evidence>
<dbReference type="Proteomes" id="UP001327027">
    <property type="component" value="Unassembled WGS sequence"/>
</dbReference>
<dbReference type="InterPro" id="IPR036890">
    <property type="entry name" value="HATPase_C_sf"/>
</dbReference>
<keyword evidence="9" id="KW-0802">TPR repeat</keyword>
<sequence length="634" mass="73884">MNQTYKYIFLLFFITWISIAQNKRIDSLQNILQKADNKELRTPIHLKLSHYYLHQNPEKALYHAHQGKQLAKEICNDSLIFDAYSKISDGHFIMTNYKNAISYMDSALVYKKKIPKTMLLRMYDRLGIAYFSLEKYQNAISVFNEQLIICDENNLELRKINALQSLGNIYIKKKDWKKAEKYIDNAIQIANKHNNQKDINSSYLYLGKMYLGKQEYNKARDILEQARKNAIEQKTPIVLHTINNNLGKLHAETGAYDKAMLYHKNNLEIDKKYNNKAGLSQDYFAISELLIKQNKLNEAAVYIKKSLQNSIDINDYLALQSKYLRLSEIYESLGDLKKTLVYRKLFEEQKDLILNKNHLDAISELEIKYKTQRKENKILELSYNDAKNKMALKANSTTIKFLVSGLITLLIMFAMLFIIVRQQSKNKKQKELFDVISETQIDERNRIAKDLHDSVGSSLALLKIKLLDKSLTTDKNTKGIISDSLKILDQSTYELREIAHNMMPEELLKFGFVPAVQVILDKLHRRPLETYLYVYNMSNRIENTKELHLYRIVQEIIQNVLKHAKAKQLIMYINKHHKYLSVIVEDDGVGFDTTKILWGMGLTNIQTRIKYLKGKVHIDSNENTGTTVNIEVPL</sequence>
<dbReference type="PANTHER" id="PTHR24421">
    <property type="entry name" value="NITRATE/NITRITE SENSOR PROTEIN NARX-RELATED"/>
    <property type="match status" value="1"/>
</dbReference>
<keyword evidence="6" id="KW-0418">Kinase</keyword>
<keyword evidence="4" id="KW-0808">Transferase</keyword>
<feature type="transmembrane region" description="Helical" evidence="11">
    <location>
        <begin position="401"/>
        <end position="420"/>
    </location>
</feature>
<dbReference type="Pfam" id="PF07730">
    <property type="entry name" value="HisKA_3"/>
    <property type="match status" value="1"/>
</dbReference>
<gene>
    <name evidence="13" type="ORF">U6A24_00460</name>
</gene>
<dbReference type="CDD" id="cd16917">
    <property type="entry name" value="HATPase_UhpB-NarQ-NarX-like"/>
    <property type="match status" value="1"/>
</dbReference>
<dbReference type="EC" id="2.7.13.3" evidence="2"/>
<feature type="repeat" description="TPR" evidence="9">
    <location>
        <begin position="120"/>
        <end position="153"/>
    </location>
</feature>
<keyword evidence="7" id="KW-0067">ATP-binding</keyword>
<dbReference type="EMBL" id="JAYKLX010000001">
    <property type="protein sequence ID" value="MEB3343907.1"/>
    <property type="molecule type" value="Genomic_DNA"/>
</dbReference>
<keyword evidence="3" id="KW-0597">Phosphoprotein</keyword>
<dbReference type="PANTHER" id="PTHR24421:SF10">
    <property type="entry name" value="NITRATE_NITRITE SENSOR PROTEIN NARQ"/>
    <property type="match status" value="1"/>
</dbReference>
<dbReference type="InterPro" id="IPR019734">
    <property type="entry name" value="TPR_rpt"/>
</dbReference>
<evidence type="ECO:0000256" key="1">
    <source>
        <dbReference type="ARBA" id="ARBA00000085"/>
    </source>
</evidence>
<evidence type="ECO:0000256" key="8">
    <source>
        <dbReference type="ARBA" id="ARBA00023012"/>
    </source>
</evidence>
<evidence type="ECO:0000256" key="6">
    <source>
        <dbReference type="ARBA" id="ARBA00022777"/>
    </source>
</evidence>
<dbReference type="SMART" id="SM00387">
    <property type="entry name" value="HATPase_c"/>
    <property type="match status" value="1"/>
</dbReference>
<dbReference type="SUPFAM" id="SSF55874">
    <property type="entry name" value="ATPase domain of HSP90 chaperone/DNA topoisomerase II/histidine kinase"/>
    <property type="match status" value="1"/>
</dbReference>
<dbReference type="Gene3D" id="3.30.565.10">
    <property type="entry name" value="Histidine kinase-like ATPase, C-terminal domain"/>
    <property type="match status" value="1"/>
</dbReference>
<dbReference type="Gene3D" id="1.25.40.10">
    <property type="entry name" value="Tetratricopeptide repeat domain"/>
    <property type="match status" value="2"/>
</dbReference>
<dbReference type="InterPro" id="IPR011712">
    <property type="entry name" value="Sig_transdc_His_kin_sub3_dim/P"/>
</dbReference>
<keyword evidence="11" id="KW-0812">Transmembrane</keyword>
<dbReference type="Pfam" id="PF13181">
    <property type="entry name" value="TPR_8"/>
    <property type="match status" value="1"/>
</dbReference>
<dbReference type="Pfam" id="PF13424">
    <property type="entry name" value="TPR_12"/>
    <property type="match status" value="1"/>
</dbReference>
<evidence type="ECO:0000256" key="4">
    <source>
        <dbReference type="ARBA" id="ARBA00022679"/>
    </source>
</evidence>
<evidence type="ECO:0000256" key="5">
    <source>
        <dbReference type="ARBA" id="ARBA00022741"/>
    </source>
</evidence>
<evidence type="ECO:0000256" key="11">
    <source>
        <dbReference type="SAM" id="Phobius"/>
    </source>
</evidence>
<keyword evidence="10" id="KW-0175">Coiled coil</keyword>
<dbReference type="PROSITE" id="PS50005">
    <property type="entry name" value="TPR"/>
    <property type="match status" value="2"/>
</dbReference>
<evidence type="ECO:0000313" key="13">
    <source>
        <dbReference type="EMBL" id="MEB3343907.1"/>
    </source>
</evidence>
<comment type="catalytic activity">
    <reaction evidence="1">
        <text>ATP + protein L-histidine = ADP + protein N-phospho-L-histidine.</text>
        <dbReference type="EC" id="2.7.13.3"/>
    </reaction>
</comment>
<evidence type="ECO:0000259" key="12">
    <source>
        <dbReference type="PROSITE" id="PS50109"/>
    </source>
</evidence>
<organism evidence="13 14">
    <name type="scientific">Aquimarina gracilis</name>
    <dbReference type="NCBI Taxonomy" id="874422"/>
    <lineage>
        <taxon>Bacteria</taxon>
        <taxon>Pseudomonadati</taxon>
        <taxon>Bacteroidota</taxon>
        <taxon>Flavobacteriia</taxon>
        <taxon>Flavobacteriales</taxon>
        <taxon>Flavobacteriaceae</taxon>
        <taxon>Aquimarina</taxon>
    </lineage>
</organism>
<dbReference type="SMART" id="SM00028">
    <property type="entry name" value="TPR"/>
    <property type="match status" value="6"/>
</dbReference>